<reference evidence="1" key="1">
    <citation type="journal article" date="2021" name="Genome Biol. Evol.">
        <title>A High-Quality Reference Genome for a Parasitic Bivalve with Doubly Uniparental Inheritance (Bivalvia: Unionida).</title>
        <authorList>
            <person name="Smith C.H."/>
        </authorList>
    </citation>
    <scope>NUCLEOTIDE SEQUENCE</scope>
    <source>
        <strain evidence="1">CHS0354</strain>
    </source>
</reference>
<evidence type="ECO:0000313" key="2">
    <source>
        <dbReference type="Proteomes" id="UP001195483"/>
    </source>
</evidence>
<comment type="caution">
    <text evidence="1">The sequence shown here is derived from an EMBL/GenBank/DDBJ whole genome shotgun (WGS) entry which is preliminary data.</text>
</comment>
<organism evidence="1 2">
    <name type="scientific">Potamilus streckersoni</name>
    <dbReference type="NCBI Taxonomy" id="2493646"/>
    <lineage>
        <taxon>Eukaryota</taxon>
        <taxon>Metazoa</taxon>
        <taxon>Spiralia</taxon>
        <taxon>Lophotrochozoa</taxon>
        <taxon>Mollusca</taxon>
        <taxon>Bivalvia</taxon>
        <taxon>Autobranchia</taxon>
        <taxon>Heteroconchia</taxon>
        <taxon>Palaeoheterodonta</taxon>
        <taxon>Unionida</taxon>
        <taxon>Unionoidea</taxon>
        <taxon>Unionidae</taxon>
        <taxon>Ambleminae</taxon>
        <taxon>Lampsilini</taxon>
        <taxon>Potamilus</taxon>
    </lineage>
</organism>
<reference evidence="1" key="2">
    <citation type="journal article" date="2021" name="Genome Biol. Evol.">
        <title>Developing a high-quality reference genome for a parasitic bivalve with doubly uniparental inheritance (Bivalvia: Unionida).</title>
        <authorList>
            <person name="Smith C.H."/>
        </authorList>
    </citation>
    <scope>NUCLEOTIDE SEQUENCE</scope>
    <source>
        <strain evidence="1">CHS0354</strain>
        <tissue evidence="1">Mantle</tissue>
    </source>
</reference>
<evidence type="ECO:0000313" key="1">
    <source>
        <dbReference type="EMBL" id="KAK3612203.1"/>
    </source>
</evidence>
<gene>
    <name evidence="1" type="ORF">CHS0354_016591</name>
</gene>
<dbReference type="AlphaFoldDB" id="A0AAE0TN87"/>
<accession>A0AAE0TN87</accession>
<keyword evidence="2" id="KW-1185">Reference proteome</keyword>
<dbReference type="EMBL" id="JAEAOA010001023">
    <property type="protein sequence ID" value="KAK3612203.1"/>
    <property type="molecule type" value="Genomic_DNA"/>
</dbReference>
<proteinExistence type="predicted"/>
<dbReference type="Proteomes" id="UP001195483">
    <property type="component" value="Unassembled WGS sequence"/>
</dbReference>
<reference evidence="1" key="3">
    <citation type="submission" date="2023-05" db="EMBL/GenBank/DDBJ databases">
        <authorList>
            <person name="Smith C.H."/>
        </authorList>
    </citation>
    <scope>NUCLEOTIDE SEQUENCE</scope>
    <source>
        <strain evidence="1">CHS0354</strain>
        <tissue evidence="1">Mantle</tissue>
    </source>
</reference>
<protein>
    <submittedName>
        <fullName evidence="1">Uncharacterized protein</fullName>
    </submittedName>
</protein>
<name>A0AAE0TN87_9BIVA</name>
<sequence>MAPGGMVPPPSVVLPLLYSAGHIVCKPKQTEYRAQRINNGASDGSFSRPGVKCSKGLVETDLKA</sequence>